<reference evidence="3 4" key="1">
    <citation type="submission" date="2019-02" db="EMBL/GenBank/DDBJ databases">
        <title>Deep-cultivation of Planctomycetes and their phenomic and genomic characterization uncovers novel biology.</title>
        <authorList>
            <person name="Wiegand S."/>
            <person name="Jogler M."/>
            <person name="Boedeker C."/>
            <person name="Pinto D."/>
            <person name="Vollmers J."/>
            <person name="Rivas-Marin E."/>
            <person name="Kohn T."/>
            <person name="Peeters S.H."/>
            <person name="Heuer A."/>
            <person name="Rast P."/>
            <person name="Oberbeckmann S."/>
            <person name="Bunk B."/>
            <person name="Jeske O."/>
            <person name="Meyerdierks A."/>
            <person name="Storesund J.E."/>
            <person name="Kallscheuer N."/>
            <person name="Luecker S."/>
            <person name="Lage O.M."/>
            <person name="Pohl T."/>
            <person name="Merkel B.J."/>
            <person name="Hornburger P."/>
            <person name="Mueller R.-W."/>
            <person name="Bruemmer F."/>
            <person name="Labrenz M."/>
            <person name="Spormann A.M."/>
            <person name="Op den Camp H."/>
            <person name="Overmann J."/>
            <person name="Amann R."/>
            <person name="Jetten M.S.M."/>
            <person name="Mascher T."/>
            <person name="Medema M.H."/>
            <person name="Devos D.P."/>
            <person name="Kaster A.-K."/>
            <person name="Ovreas L."/>
            <person name="Rohde M."/>
            <person name="Galperin M.Y."/>
            <person name="Jogler C."/>
        </authorList>
    </citation>
    <scope>NUCLEOTIDE SEQUENCE [LARGE SCALE GENOMIC DNA]</scope>
    <source>
        <strain evidence="3 4">Pan44</strain>
    </source>
</reference>
<dbReference type="OrthoDB" id="2355173at2"/>
<name>A0A517S9A8_9PLAN</name>
<feature type="domain" description="Activator of Hsp90 ATPase homologue 1/2-like C-terminal" evidence="2">
    <location>
        <begin position="14"/>
        <end position="138"/>
    </location>
</feature>
<dbReference type="InParanoid" id="A0A517S9A8"/>
<sequence length="156" mass="17438">MTQTIRKELRLPQSREQVWRAITDSATLAEWMFPNDFEPRVGHTFTFRVPPNPKVGFEGLIVDSEVLECEPPSRLIFTWSAGELTGTCVSFRLEPDGDGTRLLFEHSGFDVSSPFGKQAFHGAEFGWAKMLKQLSDVVANLRSGCSESSTREIPAS</sequence>
<protein>
    <recommendedName>
        <fullName evidence="2">Activator of Hsp90 ATPase homologue 1/2-like C-terminal domain-containing protein</fullName>
    </recommendedName>
</protein>
<comment type="similarity">
    <text evidence="1">Belongs to the AHA1 family.</text>
</comment>
<dbReference type="Gene3D" id="3.30.530.20">
    <property type="match status" value="1"/>
</dbReference>
<evidence type="ECO:0000313" key="4">
    <source>
        <dbReference type="Proteomes" id="UP000315700"/>
    </source>
</evidence>
<dbReference type="Pfam" id="PF08327">
    <property type="entry name" value="AHSA1"/>
    <property type="match status" value="1"/>
</dbReference>
<accession>A0A517S9A8</accession>
<dbReference type="KEGG" id="ccos:Pan44_07320"/>
<dbReference type="InterPro" id="IPR013538">
    <property type="entry name" value="ASHA1/2-like_C"/>
</dbReference>
<gene>
    <name evidence="3" type="ORF">Pan44_07320</name>
</gene>
<evidence type="ECO:0000313" key="3">
    <source>
        <dbReference type="EMBL" id="QDT52720.1"/>
    </source>
</evidence>
<dbReference type="RefSeq" id="WP_145027310.1">
    <property type="nucleotide sequence ID" value="NZ_CP036271.1"/>
</dbReference>
<dbReference type="Proteomes" id="UP000315700">
    <property type="component" value="Chromosome"/>
</dbReference>
<organism evidence="3 4">
    <name type="scientific">Caulifigura coniformis</name>
    <dbReference type="NCBI Taxonomy" id="2527983"/>
    <lineage>
        <taxon>Bacteria</taxon>
        <taxon>Pseudomonadati</taxon>
        <taxon>Planctomycetota</taxon>
        <taxon>Planctomycetia</taxon>
        <taxon>Planctomycetales</taxon>
        <taxon>Planctomycetaceae</taxon>
        <taxon>Caulifigura</taxon>
    </lineage>
</organism>
<dbReference type="SUPFAM" id="SSF55961">
    <property type="entry name" value="Bet v1-like"/>
    <property type="match status" value="1"/>
</dbReference>
<dbReference type="EMBL" id="CP036271">
    <property type="protein sequence ID" value="QDT52720.1"/>
    <property type="molecule type" value="Genomic_DNA"/>
</dbReference>
<evidence type="ECO:0000256" key="1">
    <source>
        <dbReference type="ARBA" id="ARBA00006817"/>
    </source>
</evidence>
<dbReference type="CDD" id="cd07814">
    <property type="entry name" value="SRPBCC_CalC_Aha1-like"/>
    <property type="match status" value="1"/>
</dbReference>
<dbReference type="AlphaFoldDB" id="A0A517S9A8"/>
<proteinExistence type="inferred from homology"/>
<evidence type="ECO:0000259" key="2">
    <source>
        <dbReference type="Pfam" id="PF08327"/>
    </source>
</evidence>
<keyword evidence="4" id="KW-1185">Reference proteome</keyword>
<dbReference type="InterPro" id="IPR023393">
    <property type="entry name" value="START-like_dom_sf"/>
</dbReference>